<gene>
    <name evidence="3" type="ORF">CHK_0554</name>
</gene>
<dbReference type="Gene3D" id="3.40.50.720">
    <property type="entry name" value="NAD(P)-binding Rossmann-like Domain"/>
    <property type="match status" value="1"/>
</dbReference>
<dbReference type="InterPro" id="IPR002347">
    <property type="entry name" value="SDR_fam"/>
</dbReference>
<dbReference type="OrthoDB" id="9803333at2"/>
<evidence type="ECO:0000256" key="1">
    <source>
        <dbReference type="ARBA" id="ARBA00006484"/>
    </source>
</evidence>
<keyword evidence="4" id="KW-1185">Reference proteome</keyword>
<dbReference type="AlphaFoldDB" id="A0A0M2NLL9"/>
<dbReference type="PRINTS" id="PR00081">
    <property type="entry name" value="GDHRDH"/>
</dbReference>
<dbReference type="EMBL" id="LAYJ01000053">
    <property type="protein sequence ID" value="KKI51871.1"/>
    <property type="molecule type" value="Genomic_DNA"/>
</dbReference>
<dbReference type="GO" id="GO:0004316">
    <property type="term" value="F:3-oxoacyl-[acyl-carrier-protein] reductase (NADPH) activity"/>
    <property type="evidence" value="ECO:0007669"/>
    <property type="project" value="UniProtKB-EC"/>
</dbReference>
<dbReference type="PROSITE" id="PS00061">
    <property type="entry name" value="ADH_SHORT"/>
    <property type="match status" value="1"/>
</dbReference>
<dbReference type="Pfam" id="PF13561">
    <property type="entry name" value="adh_short_C2"/>
    <property type="match status" value="1"/>
</dbReference>
<dbReference type="SUPFAM" id="SSF51735">
    <property type="entry name" value="NAD(P)-binding Rossmann-fold domains"/>
    <property type="match status" value="1"/>
</dbReference>
<dbReference type="PANTHER" id="PTHR24321">
    <property type="entry name" value="DEHYDROGENASES, SHORT CHAIN"/>
    <property type="match status" value="1"/>
</dbReference>
<protein>
    <submittedName>
        <fullName evidence="3">3-oxoacyl-[acyl-carrier protein] reductase</fullName>
        <ecNumber evidence="3">1.1.1.100</ecNumber>
    </submittedName>
</protein>
<sequence length="265" mass="28685">MRGLKGKAAIVTGGSRGIGRACVERLLEEEVSVLFCGRNAQTGEKTLSELKEKFDNVDFMAGDMKDPQFCKDLIAGAIKKFGTLDYLVNNAFPFTAKGLNASREDWLHTMEAGPVSYATMIQEFVSQRGRENGSIVNMSSISGHIAQPERWTYNAAKGAVKQLTRCTALDLAPGIRVNCVSPGWVWTDEVKKAAPNGDRDTAEEMWGDFHMLQRLERPEEIASAVAFLLSDDASAITAADIPVEGGYLSLGPEGLGKDSNFAGSD</sequence>
<evidence type="ECO:0000313" key="4">
    <source>
        <dbReference type="Proteomes" id="UP000034076"/>
    </source>
</evidence>
<dbReference type="FunFam" id="3.40.50.720:FF:000084">
    <property type="entry name" value="Short-chain dehydrogenase reductase"/>
    <property type="match status" value="1"/>
</dbReference>
<proteinExistence type="inferred from homology"/>
<dbReference type="RefSeq" id="WP_046442511.1">
    <property type="nucleotide sequence ID" value="NZ_CAUERS010000008.1"/>
</dbReference>
<dbReference type="GO" id="GO:0008206">
    <property type="term" value="P:bile acid metabolic process"/>
    <property type="evidence" value="ECO:0007669"/>
    <property type="project" value="UniProtKB-ARBA"/>
</dbReference>
<dbReference type="EC" id="1.1.1.100" evidence="3"/>
<dbReference type="PANTHER" id="PTHR24321:SF8">
    <property type="entry name" value="ESTRADIOL 17-BETA-DEHYDROGENASE 8-RELATED"/>
    <property type="match status" value="1"/>
</dbReference>
<dbReference type="PRINTS" id="PR00080">
    <property type="entry name" value="SDRFAMILY"/>
</dbReference>
<dbReference type="InterPro" id="IPR020904">
    <property type="entry name" value="Sc_DH/Rdtase_CS"/>
</dbReference>
<dbReference type="STRING" id="270498.CHK_0554"/>
<keyword evidence="2 3" id="KW-0560">Oxidoreductase</keyword>
<comment type="similarity">
    <text evidence="1">Belongs to the short-chain dehydrogenases/reductases (SDR) family.</text>
</comment>
<dbReference type="Proteomes" id="UP000034076">
    <property type="component" value="Unassembled WGS sequence"/>
</dbReference>
<organism evidence="3 4">
    <name type="scientific">Christensenella hongkongensis</name>
    <dbReference type="NCBI Taxonomy" id="270498"/>
    <lineage>
        <taxon>Bacteria</taxon>
        <taxon>Bacillati</taxon>
        <taxon>Bacillota</taxon>
        <taxon>Clostridia</taxon>
        <taxon>Christensenellales</taxon>
        <taxon>Christensenellaceae</taxon>
        <taxon>Christensenella</taxon>
    </lineage>
</organism>
<reference evidence="3 4" key="1">
    <citation type="submission" date="2015-04" db="EMBL/GenBank/DDBJ databases">
        <title>Draft genome sequence of bacteremic isolate Catabacter hongkongensis type strain HKU16T.</title>
        <authorList>
            <person name="Lau S.K."/>
            <person name="Teng J.L."/>
            <person name="Huang Y."/>
            <person name="Curreem S.O."/>
            <person name="Tsui S.K."/>
            <person name="Woo P.C."/>
        </authorList>
    </citation>
    <scope>NUCLEOTIDE SEQUENCE [LARGE SCALE GENOMIC DNA]</scope>
    <source>
        <strain evidence="3 4">HKU16</strain>
    </source>
</reference>
<comment type="caution">
    <text evidence="3">The sequence shown here is derived from an EMBL/GenBank/DDBJ whole genome shotgun (WGS) entry which is preliminary data.</text>
</comment>
<dbReference type="InterPro" id="IPR036291">
    <property type="entry name" value="NAD(P)-bd_dom_sf"/>
</dbReference>
<accession>A0A0M2NLL9</accession>
<evidence type="ECO:0000313" key="3">
    <source>
        <dbReference type="EMBL" id="KKI51871.1"/>
    </source>
</evidence>
<name>A0A0M2NLL9_9FIRM</name>
<dbReference type="CDD" id="cd05233">
    <property type="entry name" value="SDR_c"/>
    <property type="match status" value="1"/>
</dbReference>
<evidence type="ECO:0000256" key="2">
    <source>
        <dbReference type="ARBA" id="ARBA00023002"/>
    </source>
</evidence>